<accession>A0A251TIH3</accession>
<keyword evidence="2" id="KW-1185">Reference proteome</keyword>
<sequence length="65" mass="7714">MHRSFFLRRPSSETLLRPDHQWLPGQQHATTVPFVSSQSLPLYTLGHVVRFCPQKHEYVHRFLKS</sequence>
<evidence type="ECO:0000313" key="1">
    <source>
        <dbReference type="EMBL" id="OTG10569.1"/>
    </source>
</evidence>
<protein>
    <submittedName>
        <fullName evidence="1">Uncharacterized protein</fullName>
    </submittedName>
</protein>
<evidence type="ECO:0000313" key="2">
    <source>
        <dbReference type="Proteomes" id="UP000215914"/>
    </source>
</evidence>
<proteinExistence type="predicted"/>
<reference evidence="2" key="1">
    <citation type="journal article" date="2017" name="Nature">
        <title>The sunflower genome provides insights into oil metabolism, flowering and Asterid evolution.</title>
        <authorList>
            <person name="Badouin H."/>
            <person name="Gouzy J."/>
            <person name="Grassa C.J."/>
            <person name="Murat F."/>
            <person name="Staton S.E."/>
            <person name="Cottret L."/>
            <person name="Lelandais-Briere C."/>
            <person name="Owens G.L."/>
            <person name="Carrere S."/>
            <person name="Mayjonade B."/>
            <person name="Legrand L."/>
            <person name="Gill N."/>
            <person name="Kane N.C."/>
            <person name="Bowers J.E."/>
            <person name="Hubner S."/>
            <person name="Bellec A."/>
            <person name="Berard A."/>
            <person name="Berges H."/>
            <person name="Blanchet N."/>
            <person name="Boniface M.C."/>
            <person name="Brunel D."/>
            <person name="Catrice O."/>
            <person name="Chaidir N."/>
            <person name="Claudel C."/>
            <person name="Donnadieu C."/>
            <person name="Faraut T."/>
            <person name="Fievet G."/>
            <person name="Helmstetter N."/>
            <person name="King M."/>
            <person name="Knapp S.J."/>
            <person name="Lai Z."/>
            <person name="Le Paslier M.C."/>
            <person name="Lippi Y."/>
            <person name="Lorenzon L."/>
            <person name="Mandel J.R."/>
            <person name="Marage G."/>
            <person name="Marchand G."/>
            <person name="Marquand E."/>
            <person name="Bret-Mestries E."/>
            <person name="Morien E."/>
            <person name="Nambeesan S."/>
            <person name="Nguyen T."/>
            <person name="Pegot-Espagnet P."/>
            <person name="Pouilly N."/>
            <person name="Raftis F."/>
            <person name="Sallet E."/>
            <person name="Schiex T."/>
            <person name="Thomas J."/>
            <person name="Vandecasteele C."/>
            <person name="Vares D."/>
            <person name="Vear F."/>
            <person name="Vautrin S."/>
            <person name="Crespi M."/>
            <person name="Mangin B."/>
            <person name="Burke J.M."/>
            <person name="Salse J."/>
            <person name="Munos S."/>
            <person name="Vincourt P."/>
            <person name="Rieseberg L.H."/>
            <person name="Langlade N.B."/>
        </authorList>
    </citation>
    <scope>NUCLEOTIDE SEQUENCE [LARGE SCALE GENOMIC DNA]</scope>
    <source>
        <strain evidence="2">cv. SF193</strain>
    </source>
</reference>
<gene>
    <name evidence="1" type="ORF">HannXRQ_Chr10g0289091</name>
</gene>
<dbReference type="Proteomes" id="UP000215914">
    <property type="component" value="Chromosome 10"/>
</dbReference>
<dbReference type="AlphaFoldDB" id="A0A251TIH3"/>
<name>A0A251TIH3_HELAN</name>
<dbReference type="EMBL" id="CM007899">
    <property type="protein sequence ID" value="OTG10569.1"/>
    <property type="molecule type" value="Genomic_DNA"/>
</dbReference>
<organism evidence="1 2">
    <name type="scientific">Helianthus annuus</name>
    <name type="common">Common sunflower</name>
    <dbReference type="NCBI Taxonomy" id="4232"/>
    <lineage>
        <taxon>Eukaryota</taxon>
        <taxon>Viridiplantae</taxon>
        <taxon>Streptophyta</taxon>
        <taxon>Embryophyta</taxon>
        <taxon>Tracheophyta</taxon>
        <taxon>Spermatophyta</taxon>
        <taxon>Magnoliopsida</taxon>
        <taxon>eudicotyledons</taxon>
        <taxon>Gunneridae</taxon>
        <taxon>Pentapetalae</taxon>
        <taxon>asterids</taxon>
        <taxon>campanulids</taxon>
        <taxon>Asterales</taxon>
        <taxon>Asteraceae</taxon>
        <taxon>Asteroideae</taxon>
        <taxon>Heliantheae alliance</taxon>
        <taxon>Heliantheae</taxon>
        <taxon>Helianthus</taxon>
    </lineage>
</organism>
<dbReference type="InParanoid" id="A0A251TIH3"/>